<organism evidence="1 2">
    <name type="scientific">Austropuccinia psidii MF-1</name>
    <dbReference type="NCBI Taxonomy" id="1389203"/>
    <lineage>
        <taxon>Eukaryota</taxon>
        <taxon>Fungi</taxon>
        <taxon>Dikarya</taxon>
        <taxon>Basidiomycota</taxon>
        <taxon>Pucciniomycotina</taxon>
        <taxon>Pucciniomycetes</taxon>
        <taxon>Pucciniales</taxon>
        <taxon>Sphaerophragmiaceae</taxon>
        <taxon>Austropuccinia</taxon>
    </lineage>
</organism>
<comment type="caution">
    <text evidence="1">The sequence shown here is derived from an EMBL/GenBank/DDBJ whole genome shotgun (WGS) entry which is preliminary data.</text>
</comment>
<dbReference type="Proteomes" id="UP000765509">
    <property type="component" value="Unassembled WGS sequence"/>
</dbReference>
<keyword evidence="2" id="KW-1185">Reference proteome</keyword>
<reference evidence="1" key="1">
    <citation type="submission" date="2021-03" db="EMBL/GenBank/DDBJ databases">
        <title>Draft genome sequence of rust myrtle Austropuccinia psidii MF-1, a brazilian biotype.</title>
        <authorList>
            <person name="Quecine M.C."/>
            <person name="Pachon D.M.R."/>
            <person name="Bonatelli M.L."/>
            <person name="Correr F.H."/>
            <person name="Franceschini L.M."/>
            <person name="Leite T.F."/>
            <person name="Margarido G.R.A."/>
            <person name="Almeida C.A."/>
            <person name="Ferrarezi J.A."/>
            <person name="Labate C.A."/>
        </authorList>
    </citation>
    <scope>NUCLEOTIDE SEQUENCE</scope>
    <source>
        <strain evidence="1">MF-1</strain>
    </source>
</reference>
<gene>
    <name evidence="1" type="ORF">O181_010075</name>
</gene>
<proteinExistence type="predicted"/>
<accession>A0A9Q3BSH3</accession>
<name>A0A9Q3BSH3_9BASI</name>
<dbReference type="EMBL" id="AVOT02002437">
    <property type="protein sequence ID" value="MBW0470360.1"/>
    <property type="molecule type" value="Genomic_DNA"/>
</dbReference>
<protein>
    <submittedName>
        <fullName evidence="1">Uncharacterized protein</fullName>
    </submittedName>
</protein>
<dbReference type="AlphaFoldDB" id="A0A9Q3BSH3"/>
<evidence type="ECO:0000313" key="2">
    <source>
        <dbReference type="Proteomes" id="UP000765509"/>
    </source>
</evidence>
<sequence length="189" mass="21593">MGYAIREKSDKCQYPREEFLVEYQKERQQETRDMQLEAGMLQDIANKDLCKYTQDAQKFLVKPTGGIAYIHGKATKVTVCIDNSQTSLIIDIGAHCSIVAKDYLDDHFPNWEKQLFPTKENNIKSALGKTKSIGTIIREIIIPNRKGNIRLNPDFVVLEYAHIKGFYWVQTTRGCMAFICTIVKTGILP</sequence>
<evidence type="ECO:0000313" key="1">
    <source>
        <dbReference type="EMBL" id="MBW0470360.1"/>
    </source>
</evidence>